<sequence>MLFTRLARSSLWTAARPIRWRQSYSTTSKKSDSLRILFCGSDAFSCASLQALYDEHRQNTDLIRSIDVVVRPSKPTGRGYKVLKEVPLRALATQLNLPIHVRDTFTGWDMPKPDGDPINLIIAVSFGLFVPPRLIHASKYGGLNVHPSLLPDLRGPAPIHHALLAERSHTGITIQTLSPHAFDQGIPLLQTPNPPGIPIPPDCTTPQLHDLLTPASAAMLVETLRRGLHIPPHRSCDEKKASESPPPIRSLRLRHAPKIRPEDRQILWTASSSSSSSCSSSGAAARVALQARVLGPLWTHLRLRRGEGGKKKRVILEDLSVVEEEEEFQPSSWGGAAANTGQRPPLSKEVGEKDGNTSGWETGEDVVLRYRVDEADSEAVLVQMADGSRLRVGRIKVEGSTFKPARRVLESLGSR</sequence>
<dbReference type="GO" id="GO:0004479">
    <property type="term" value="F:methionyl-tRNA formyltransferase activity"/>
    <property type="evidence" value="ECO:0007669"/>
    <property type="project" value="UniProtKB-EC"/>
</dbReference>
<evidence type="ECO:0000256" key="2">
    <source>
        <dbReference type="SAM" id="MobiDB-lite"/>
    </source>
</evidence>
<dbReference type="InterPro" id="IPR041711">
    <property type="entry name" value="Met-tRNA-FMT_N"/>
</dbReference>
<dbReference type="EMBL" id="MU856838">
    <property type="protein sequence ID" value="KAK4158509.1"/>
    <property type="molecule type" value="Genomic_DNA"/>
</dbReference>
<name>A0AAN6VW75_9PEZI</name>
<reference evidence="4" key="2">
    <citation type="submission" date="2023-05" db="EMBL/GenBank/DDBJ databases">
        <authorList>
            <consortium name="Lawrence Berkeley National Laboratory"/>
            <person name="Steindorff A."/>
            <person name="Hensen N."/>
            <person name="Bonometti L."/>
            <person name="Westerberg I."/>
            <person name="Brannstrom I.O."/>
            <person name="Guillou S."/>
            <person name="Cros-Aarteil S."/>
            <person name="Calhoun S."/>
            <person name="Haridas S."/>
            <person name="Kuo A."/>
            <person name="Mondo S."/>
            <person name="Pangilinan J."/>
            <person name="Riley R."/>
            <person name="Labutti K."/>
            <person name="Andreopoulos B."/>
            <person name="Lipzen A."/>
            <person name="Chen C."/>
            <person name="Yanf M."/>
            <person name="Daum C."/>
            <person name="Ng V."/>
            <person name="Clum A."/>
            <person name="Ohm R."/>
            <person name="Martin F."/>
            <person name="Silar P."/>
            <person name="Natvig D."/>
            <person name="Lalanne C."/>
            <person name="Gautier V."/>
            <person name="Ament-Velasquez S.L."/>
            <person name="Kruys A."/>
            <person name="Hutchinson M.I."/>
            <person name="Powell A.J."/>
            <person name="Barry K."/>
            <person name="Miller A.N."/>
            <person name="Grigoriev I.V."/>
            <person name="Debuchy R."/>
            <person name="Gladieux P."/>
            <person name="Thoren M.H."/>
            <person name="Johannesson H."/>
        </authorList>
    </citation>
    <scope>NUCLEOTIDE SEQUENCE</scope>
    <source>
        <strain evidence="4">CBS 538.74</strain>
    </source>
</reference>
<dbReference type="AlphaFoldDB" id="A0AAN6VW75"/>
<dbReference type="GO" id="GO:0005739">
    <property type="term" value="C:mitochondrion"/>
    <property type="evidence" value="ECO:0007669"/>
    <property type="project" value="TreeGrafter"/>
</dbReference>
<dbReference type="SUPFAM" id="SSF53328">
    <property type="entry name" value="Formyltransferase"/>
    <property type="match status" value="1"/>
</dbReference>
<dbReference type="Proteomes" id="UP001302745">
    <property type="component" value="Unassembled WGS sequence"/>
</dbReference>
<dbReference type="InterPro" id="IPR036477">
    <property type="entry name" value="Formyl_transf_N_sf"/>
</dbReference>
<evidence type="ECO:0000256" key="1">
    <source>
        <dbReference type="ARBA" id="ARBA00012261"/>
    </source>
</evidence>
<dbReference type="Pfam" id="PF00551">
    <property type="entry name" value="Formyl_trans_N"/>
    <property type="match status" value="1"/>
</dbReference>
<keyword evidence="5" id="KW-1185">Reference proteome</keyword>
<feature type="domain" description="Formyl transferase N-terminal" evidence="3">
    <location>
        <begin position="35"/>
        <end position="221"/>
    </location>
</feature>
<comment type="caution">
    <text evidence="4">The sequence shown here is derived from an EMBL/GenBank/DDBJ whole genome shotgun (WGS) entry which is preliminary data.</text>
</comment>
<gene>
    <name evidence="4" type="ORF">C8A00DRAFT_10751</name>
</gene>
<reference evidence="4" key="1">
    <citation type="journal article" date="2023" name="Mol. Phylogenet. Evol.">
        <title>Genome-scale phylogeny and comparative genomics of the fungal order Sordariales.</title>
        <authorList>
            <person name="Hensen N."/>
            <person name="Bonometti L."/>
            <person name="Westerberg I."/>
            <person name="Brannstrom I.O."/>
            <person name="Guillou S."/>
            <person name="Cros-Aarteil S."/>
            <person name="Calhoun S."/>
            <person name="Haridas S."/>
            <person name="Kuo A."/>
            <person name="Mondo S."/>
            <person name="Pangilinan J."/>
            <person name="Riley R."/>
            <person name="LaButti K."/>
            <person name="Andreopoulos B."/>
            <person name="Lipzen A."/>
            <person name="Chen C."/>
            <person name="Yan M."/>
            <person name="Daum C."/>
            <person name="Ng V."/>
            <person name="Clum A."/>
            <person name="Steindorff A."/>
            <person name="Ohm R.A."/>
            <person name="Martin F."/>
            <person name="Silar P."/>
            <person name="Natvig D.O."/>
            <person name="Lalanne C."/>
            <person name="Gautier V."/>
            <person name="Ament-Velasquez S.L."/>
            <person name="Kruys A."/>
            <person name="Hutchinson M.I."/>
            <person name="Powell A.J."/>
            <person name="Barry K."/>
            <person name="Miller A.N."/>
            <person name="Grigoriev I.V."/>
            <person name="Debuchy R."/>
            <person name="Gladieux P."/>
            <person name="Hiltunen Thoren M."/>
            <person name="Johannesson H."/>
        </authorList>
    </citation>
    <scope>NUCLEOTIDE SEQUENCE</scope>
    <source>
        <strain evidence="4">CBS 538.74</strain>
    </source>
</reference>
<dbReference type="Gene3D" id="3.40.50.12230">
    <property type="match status" value="1"/>
</dbReference>
<accession>A0AAN6VW75</accession>
<evidence type="ECO:0000313" key="4">
    <source>
        <dbReference type="EMBL" id="KAK4158509.1"/>
    </source>
</evidence>
<feature type="region of interest" description="Disordered" evidence="2">
    <location>
        <begin position="327"/>
        <end position="361"/>
    </location>
</feature>
<dbReference type="CDD" id="cd08646">
    <property type="entry name" value="FMT_core_Met-tRNA-FMT_N"/>
    <property type="match status" value="1"/>
</dbReference>
<dbReference type="PANTHER" id="PTHR11138">
    <property type="entry name" value="METHIONYL-TRNA FORMYLTRANSFERASE"/>
    <property type="match status" value="1"/>
</dbReference>
<organism evidence="4 5">
    <name type="scientific">Chaetomidium leptoderma</name>
    <dbReference type="NCBI Taxonomy" id="669021"/>
    <lineage>
        <taxon>Eukaryota</taxon>
        <taxon>Fungi</taxon>
        <taxon>Dikarya</taxon>
        <taxon>Ascomycota</taxon>
        <taxon>Pezizomycotina</taxon>
        <taxon>Sordariomycetes</taxon>
        <taxon>Sordariomycetidae</taxon>
        <taxon>Sordariales</taxon>
        <taxon>Chaetomiaceae</taxon>
        <taxon>Chaetomidium</taxon>
    </lineage>
</organism>
<proteinExistence type="predicted"/>
<dbReference type="PANTHER" id="PTHR11138:SF5">
    <property type="entry name" value="METHIONYL-TRNA FORMYLTRANSFERASE, MITOCHONDRIAL"/>
    <property type="match status" value="1"/>
</dbReference>
<evidence type="ECO:0000313" key="5">
    <source>
        <dbReference type="Proteomes" id="UP001302745"/>
    </source>
</evidence>
<dbReference type="InterPro" id="IPR002376">
    <property type="entry name" value="Formyl_transf_N"/>
</dbReference>
<protein>
    <recommendedName>
        <fullName evidence="1">methionyl-tRNA formyltransferase</fullName>
        <ecNumber evidence="1">2.1.2.9</ecNumber>
    </recommendedName>
</protein>
<dbReference type="EC" id="2.1.2.9" evidence="1"/>
<evidence type="ECO:0000259" key="3">
    <source>
        <dbReference type="Pfam" id="PF00551"/>
    </source>
</evidence>